<evidence type="ECO:0000313" key="3">
    <source>
        <dbReference type="EMBL" id="TBW39537.1"/>
    </source>
</evidence>
<evidence type="ECO:0000256" key="1">
    <source>
        <dbReference type="ARBA" id="ARBA00022679"/>
    </source>
</evidence>
<dbReference type="EMBL" id="SJFN01000007">
    <property type="protein sequence ID" value="TBW39537.1"/>
    <property type="molecule type" value="Genomic_DNA"/>
</dbReference>
<feature type="region of interest" description="Disordered" evidence="2">
    <location>
        <begin position="525"/>
        <end position="546"/>
    </location>
</feature>
<gene>
    <name evidence="3" type="ORF">EYW49_06625</name>
</gene>
<evidence type="ECO:0000313" key="4">
    <source>
        <dbReference type="Proteomes" id="UP000292781"/>
    </source>
</evidence>
<dbReference type="OrthoDB" id="9790710at2"/>
<feature type="region of interest" description="Disordered" evidence="2">
    <location>
        <begin position="67"/>
        <end position="98"/>
    </location>
</feature>
<keyword evidence="4" id="KW-1185">Reference proteome</keyword>
<feature type="compositionally biased region" description="Low complexity" evidence="2">
    <location>
        <begin position="82"/>
        <end position="92"/>
    </location>
</feature>
<feature type="compositionally biased region" description="Low complexity" evidence="2">
    <location>
        <begin position="537"/>
        <end position="546"/>
    </location>
</feature>
<sequence length="546" mass="57567">MAEIAGVGGDAGALGQAEIEPVDQDAAARCGGGHAVSPGRPDPAHRGPAVDGAVPCRPIACRMAGEVSRETGGATRRGGCGASPAVRAARPPRLSRTGRTMPSAIAYDVTRLFLGPLSRTPRGIDRVDHAFARHFFDHPSRDCVGVLPTFWGMRVFSGDRVRAGLDRLEALLAENRRLDQDKVWASLCTALAGGPAVDWAAAWNPGLWRQTRRMGSLLAATGFSFGRPVRRAVPPGAVYLNIGHTALTVPLLLRWLDARPDVRPVFMLHDVIPLTATDLVEAESTRHHATMVASTARWAAGLLTTTTTARDEIRAALAEAGRPDLATVAAALPLASVFGGPIAAEPRLAGIDYFVICGAIEPRKNHDLLREVWKRLVVRHGAATPHLVVVGSPGWLGKSIVDRLTRAQATTGLIHVVSGLSSAALKRLLAGARGLLMPSHAEGFGLPILEASEIGIPVIASDIPAHREIGGANVVLIDPIDGPGWVAAIEARLAADRAAPRGTLPAAVDADQAAYFRTIEAFLDGLTPNDRPPPQPRGRGARTMLS</sequence>
<name>A0A4V2KU09_9HYPH</name>
<reference evidence="3 4" key="1">
    <citation type="submission" date="2019-02" db="EMBL/GenBank/DDBJ databases">
        <title>Siculibacillus lacustris gen. nov., sp. nov., a new rosette-forming bacterium isolated from a freshwater crater lake (Lake St. Ana, Romania).</title>
        <authorList>
            <person name="Felfoldi T."/>
            <person name="Marton Z."/>
            <person name="Szabo A."/>
            <person name="Mentes A."/>
            <person name="Boka K."/>
            <person name="Marialigeti K."/>
            <person name="Mathe I."/>
            <person name="Koncz M."/>
            <person name="Schumann P."/>
            <person name="Toth E."/>
        </authorList>
    </citation>
    <scope>NUCLEOTIDE SEQUENCE [LARGE SCALE GENOMIC DNA]</scope>
    <source>
        <strain evidence="3 4">SA-279</strain>
    </source>
</reference>
<dbReference type="AlphaFoldDB" id="A0A4V2KU09"/>
<feature type="region of interest" description="Disordered" evidence="2">
    <location>
        <begin position="27"/>
        <end position="51"/>
    </location>
</feature>
<dbReference type="SUPFAM" id="SSF53756">
    <property type="entry name" value="UDP-Glycosyltransferase/glycogen phosphorylase"/>
    <property type="match status" value="1"/>
</dbReference>
<dbReference type="Proteomes" id="UP000292781">
    <property type="component" value="Unassembled WGS sequence"/>
</dbReference>
<comment type="caution">
    <text evidence="3">The sequence shown here is derived from an EMBL/GenBank/DDBJ whole genome shotgun (WGS) entry which is preliminary data.</text>
</comment>
<proteinExistence type="predicted"/>
<dbReference type="PANTHER" id="PTHR46401">
    <property type="entry name" value="GLYCOSYLTRANSFERASE WBBK-RELATED"/>
    <property type="match status" value="1"/>
</dbReference>
<dbReference type="Pfam" id="PF13692">
    <property type="entry name" value="Glyco_trans_1_4"/>
    <property type="match status" value="1"/>
</dbReference>
<dbReference type="GO" id="GO:0016757">
    <property type="term" value="F:glycosyltransferase activity"/>
    <property type="evidence" value="ECO:0007669"/>
    <property type="project" value="TreeGrafter"/>
</dbReference>
<protein>
    <submittedName>
        <fullName evidence="3">Glycosyltransferase family 1 protein</fullName>
    </submittedName>
</protein>
<evidence type="ECO:0000256" key="2">
    <source>
        <dbReference type="SAM" id="MobiDB-lite"/>
    </source>
</evidence>
<dbReference type="PANTHER" id="PTHR46401:SF2">
    <property type="entry name" value="GLYCOSYLTRANSFERASE WBBK-RELATED"/>
    <property type="match status" value="1"/>
</dbReference>
<organism evidence="3 4">
    <name type="scientific">Siculibacillus lacustris</name>
    <dbReference type="NCBI Taxonomy" id="1549641"/>
    <lineage>
        <taxon>Bacteria</taxon>
        <taxon>Pseudomonadati</taxon>
        <taxon>Pseudomonadota</taxon>
        <taxon>Alphaproteobacteria</taxon>
        <taxon>Hyphomicrobiales</taxon>
        <taxon>Ancalomicrobiaceae</taxon>
        <taxon>Siculibacillus</taxon>
    </lineage>
</organism>
<accession>A0A4V2KU09</accession>
<keyword evidence="1 3" id="KW-0808">Transferase</keyword>
<dbReference type="Gene3D" id="3.40.50.2000">
    <property type="entry name" value="Glycogen Phosphorylase B"/>
    <property type="match status" value="1"/>
</dbReference>